<dbReference type="Pfam" id="PF03453">
    <property type="entry name" value="MoeA_N"/>
    <property type="match status" value="1"/>
</dbReference>
<comment type="catalytic activity">
    <reaction evidence="6">
        <text>adenylyl-molybdopterin + molybdate = Mo-molybdopterin + AMP + H(+)</text>
        <dbReference type="Rhea" id="RHEA:35047"/>
        <dbReference type="ChEBI" id="CHEBI:15378"/>
        <dbReference type="ChEBI" id="CHEBI:36264"/>
        <dbReference type="ChEBI" id="CHEBI:62727"/>
        <dbReference type="ChEBI" id="CHEBI:71302"/>
        <dbReference type="ChEBI" id="CHEBI:456215"/>
        <dbReference type="EC" id="2.10.1.1"/>
    </reaction>
</comment>
<comment type="cofactor">
    <cofactor evidence="7">
        <name>Mg(2+)</name>
        <dbReference type="ChEBI" id="CHEBI:18420"/>
    </cofactor>
</comment>
<comment type="similarity">
    <text evidence="3 7">Belongs to the MoeA family.</text>
</comment>
<sequence length="523" mass="53020">MTDGEHGDPFGDEFADALALVNGTASTRGRSGSADRPGPSGGAPAGHAAGCAGPPPTGGAPGSGHVEEEYSATCGDARGAGSARPATRSSGHAVTPWRTARDLAERAVPGPVGPGTAELADALGRTLAAPLKALTDLPSFDTSAMDGWAVAGPGPWRVDRAADDTGPGSDAGILAGHATTAVLPDGHALPIATGARIPTGATAVLRSEHGEVLELPDGRARLYAPRPVPPGQDIRPRGQECRCGDQLLPAGTLVTPAVLGLAAAAGYDELAVHPRPRVEVLVLGDELLRDGLPEGGRIRDALGPMLVPWLRALGAEAAPPRHLGDDAEALHEALAGSTADLVITTGGTASGPVDHVHPTLQRLGAELLVDGVAVRPGHPMLLARLAPRRHLVGLPGNPLAAVSGLLTLAEPLLRTLAARHPAAPYRVPLAAAVPGHPRDTRLVPVAYRDDDRHGLVAGPLHFHGPAMLRGIAAADAMAVIPSGGAERGTEVELLELPWPTGWSAGWPTPDTCYDPAAPTGGTA</sequence>
<evidence type="ECO:0000256" key="3">
    <source>
        <dbReference type="ARBA" id="ARBA00010763"/>
    </source>
</evidence>
<dbReference type="EC" id="2.10.1.1" evidence="7"/>
<dbReference type="InterPro" id="IPR036425">
    <property type="entry name" value="MoaB/Mog-like_dom_sf"/>
</dbReference>
<evidence type="ECO:0000256" key="5">
    <source>
        <dbReference type="ARBA" id="ARBA00023150"/>
    </source>
</evidence>
<dbReference type="GO" id="GO:0005829">
    <property type="term" value="C:cytosol"/>
    <property type="evidence" value="ECO:0007669"/>
    <property type="project" value="TreeGrafter"/>
</dbReference>
<dbReference type="SUPFAM" id="SSF53218">
    <property type="entry name" value="Molybdenum cofactor biosynthesis proteins"/>
    <property type="match status" value="1"/>
</dbReference>
<dbReference type="Pfam" id="PF03454">
    <property type="entry name" value="MoeA_C"/>
    <property type="match status" value="1"/>
</dbReference>
<evidence type="ECO:0000256" key="2">
    <source>
        <dbReference type="ARBA" id="ARBA00005046"/>
    </source>
</evidence>
<dbReference type="Gene3D" id="3.90.105.10">
    <property type="entry name" value="Molybdopterin biosynthesis moea protein, domain 2"/>
    <property type="match status" value="1"/>
</dbReference>
<keyword evidence="5 7" id="KW-0501">Molybdenum cofactor biosynthesis</keyword>
<dbReference type="UniPathway" id="UPA00344"/>
<protein>
    <recommendedName>
        <fullName evidence="7">Molybdopterin molybdenumtransferase</fullName>
        <ecNumber evidence="7">2.10.1.1</ecNumber>
    </recommendedName>
</protein>
<evidence type="ECO:0000256" key="7">
    <source>
        <dbReference type="RuleBase" id="RU365090"/>
    </source>
</evidence>
<keyword evidence="7 10" id="KW-0808">Transferase</keyword>
<reference evidence="10 11" key="1">
    <citation type="journal article" date="2019" name="Microbiol. Resour. Announc.">
        <title>Draft Genome Sequence of the Most Traditional epsilon-Poly-l-Lysine Producer, Streptomyces albulus NBRC14147.</title>
        <authorList>
            <person name="Yamanaka K."/>
            <person name="Hamano Y."/>
        </authorList>
    </citation>
    <scope>NUCLEOTIDE SEQUENCE [LARGE SCALE GENOMIC DNA]</scope>
    <source>
        <strain evidence="10 11">NBRC 14147</strain>
    </source>
</reference>
<organism evidence="10 11">
    <name type="scientific">Streptomyces noursei</name>
    <name type="common">Streptomyces albulus</name>
    <dbReference type="NCBI Taxonomy" id="1971"/>
    <lineage>
        <taxon>Bacteria</taxon>
        <taxon>Bacillati</taxon>
        <taxon>Actinomycetota</taxon>
        <taxon>Actinomycetes</taxon>
        <taxon>Kitasatosporales</taxon>
        <taxon>Streptomycetaceae</taxon>
        <taxon>Streptomyces</taxon>
    </lineage>
</organism>
<dbReference type="InterPro" id="IPR036135">
    <property type="entry name" value="MoeA_linker/N_sf"/>
</dbReference>
<evidence type="ECO:0000256" key="6">
    <source>
        <dbReference type="ARBA" id="ARBA00047317"/>
    </source>
</evidence>
<comment type="function">
    <text evidence="1 7">Catalyzes the insertion of molybdate into adenylated molybdopterin with the concomitant release of AMP.</text>
</comment>
<keyword evidence="7" id="KW-0460">Magnesium</keyword>
<dbReference type="InterPro" id="IPR036688">
    <property type="entry name" value="MoeA_C_domain_IV_sf"/>
</dbReference>
<dbReference type="Proteomes" id="UP000288351">
    <property type="component" value="Unassembled WGS sequence"/>
</dbReference>
<dbReference type="Gene3D" id="2.40.340.10">
    <property type="entry name" value="MoeA, C-terminal, domain IV"/>
    <property type="match status" value="1"/>
</dbReference>
<feature type="domain" description="MoaB/Mog" evidence="9">
    <location>
        <begin position="279"/>
        <end position="415"/>
    </location>
</feature>
<dbReference type="CDD" id="cd00887">
    <property type="entry name" value="MoeA"/>
    <property type="match status" value="1"/>
</dbReference>
<keyword evidence="4 7" id="KW-0500">Molybdenum</keyword>
<gene>
    <name evidence="10" type="ORF">SALB_05008</name>
</gene>
<keyword evidence="7" id="KW-0479">Metal-binding</keyword>
<dbReference type="SMART" id="SM00852">
    <property type="entry name" value="MoCF_biosynth"/>
    <property type="match status" value="1"/>
</dbReference>
<feature type="compositionally biased region" description="Low complexity" evidence="8">
    <location>
        <begin position="28"/>
        <end position="38"/>
    </location>
</feature>
<dbReference type="GO" id="GO:0006777">
    <property type="term" value="P:Mo-molybdopterin cofactor biosynthetic process"/>
    <property type="evidence" value="ECO:0007669"/>
    <property type="project" value="UniProtKB-UniRule"/>
</dbReference>
<comment type="pathway">
    <text evidence="2 7">Cofactor biosynthesis; molybdopterin biosynthesis.</text>
</comment>
<dbReference type="GO" id="GO:0061599">
    <property type="term" value="F:molybdopterin molybdotransferase activity"/>
    <property type="evidence" value="ECO:0007669"/>
    <property type="project" value="UniProtKB-UniRule"/>
</dbReference>
<dbReference type="InterPro" id="IPR038987">
    <property type="entry name" value="MoeA-like"/>
</dbReference>
<evidence type="ECO:0000313" key="10">
    <source>
        <dbReference type="EMBL" id="GCB92248.1"/>
    </source>
</evidence>
<feature type="region of interest" description="Disordered" evidence="8">
    <location>
        <begin position="1"/>
        <end position="99"/>
    </location>
</feature>
<dbReference type="EMBL" id="BHXC01000006">
    <property type="protein sequence ID" value="GCB92248.1"/>
    <property type="molecule type" value="Genomic_DNA"/>
</dbReference>
<dbReference type="Pfam" id="PF00994">
    <property type="entry name" value="MoCF_biosynth"/>
    <property type="match status" value="1"/>
</dbReference>
<accession>A0A401R3Q5</accession>
<dbReference type="InterPro" id="IPR001453">
    <property type="entry name" value="MoaB/Mog_dom"/>
</dbReference>
<dbReference type="PANTHER" id="PTHR10192">
    <property type="entry name" value="MOLYBDOPTERIN BIOSYNTHESIS PROTEIN"/>
    <property type="match status" value="1"/>
</dbReference>
<evidence type="ECO:0000313" key="11">
    <source>
        <dbReference type="Proteomes" id="UP000288351"/>
    </source>
</evidence>
<dbReference type="Gene3D" id="2.170.190.11">
    <property type="entry name" value="Molybdopterin biosynthesis moea protein, domain 3"/>
    <property type="match status" value="1"/>
</dbReference>
<dbReference type="GO" id="GO:0046872">
    <property type="term" value="F:metal ion binding"/>
    <property type="evidence" value="ECO:0007669"/>
    <property type="project" value="UniProtKB-UniRule"/>
</dbReference>
<dbReference type="RefSeq" id="WP_016575322.1">
    <property type="nucleotide sequence ID" value="NZ_BHXC01000006.1"/>
</dbReference>
<dbReference type="PANTHER" id="PTHR10192:SF5">
    <property type="entry name" value="GEPHYRIN"/>
    <property type="match status" value="1"/>
</dbReference>
<evidence type="ECO:0000256" key="4">
    <source>
        <dbReference type="ARBA" id="ARBA00022505"/>
    </source>
</evidence>
<dbReference type="SUPFAM" id="SSF63867">
    <property type="entry name" value="MoeA C-terminal domain-like"/>
    <property type="match status" value="1"/>
</dbReference>
<dbReference type="SUPFAM" id="SSF63882">
    <property type="entry name" value="MoeA N-terminal region -like"/>
    <property type="match status" value="1"/>
</dbReference>
<evidence type="ECO:0000256" key="1">
    <source>
        <dbReference type="ARBA" id="ARBA00002901"/>
    </source>
</evidence>
<dbReference type="AlphaFoldDB" id="A0A401R3Q5"/>
<evidence type="ECO:0000259" key="9">
    <source>
        <dbReference type="SMART" id="SM00852"/>
    </source>
</evidence>
<name>A0A401R3Q5_STRNR</name>
<dbReference type="InterPro" id="IPR005111">
    <property type="entry name" value="MoeA_C_domain_IV"/>
</dbReference>
<dbReference type="Gene3D" id="3.40.980.10">
    <property type="entry name" value="MoaB/Mog-like domain"/>
    <property type="match status" value="1"/>
</dbReference>
<evidence type="ECO:0000256" key="8">
    <source>
        <dbReference type="SAM" id="MobiDB-lite"/>
    </source>
</evidence>
<proteinExistence type="inferred from homology"/>
<dbReference type="InterPro" id="IPR005110">
    <property type="entry name" value="MoeA_linker/N"/>
</dbReference>
<comment type="caution">
    <text evidence="10">The sequence shown here is derived from an EMBL/GenBank/DDBJ whole genome shotgun (WGS) entry which is preliminary data.</text>
</comment>